<name>A0A5S9C5C4_STAAU</name>
<proteinExistence type="predicted"/>
<accession>A0A5S9C5C4</accession>
<dbReference type="EMBL" id="AP019713">
    <property type="protein sequence ID" value="BBK68668.1"/>
    <property type="molecule type" value="Genomic_DNA"/>
</dbReference>
<organism evidence="1">
    <name type="scientific">Staphylococcus aureus</name>
    <dbReference type="NCBI Taxonomy" id="1280"/>
    <lineage>
        <taxon>Bacteria</taxon>
        <taxon>Bacillati</taxon>
        <taxon>Bacillota</taxon>
        <taxon>Bacilli</taxon>
        <taxon>Bacillales</taxon>
        <taxon>Staphylococcaceae</taxon>
        <taxon>Staphylococcus</taxon>
    </lineage>
</organism>
<dbReference type="AlphaFoldDB" id="A0A5S9C5C4"/>
<gene>
    <name evidence="1" type="ORF">TMSFP482_25240</name>
</gene>
<reference evidence="1" key="1">
    <citation type="submission" date="2019-06" db="EMBL/GenBank/DDBJ databases">
        <title>A novel staphylococcal enterotoxin, SE02, involved in a staphylococcal food poisoning outbreak that occurred in Tokyo in 2004.</title>
        <authorList>
            <person name="Suzuki Y."/>
            <person name="Kubota H."/>
            <person name="Kato R."/>
            <person name="Sadamasu K."/>
        </authorList>
    </citation>
    <scope>NUCLEOTIDE SEQUENCE</scope>
    <source>
        <strain evidence="1">Tokyo12482</strain>
    </source>
</reference>
<protein>
    <submittedName>
        <fullName evidence="1">Uncharacterized protein</fullName>
    </submittedName>
</protein>
<evidence type="ECO:0000313" key="1">
    <source>
        <dbReference type="EMBL" id="BBK68668.1"/>
    </source>
</evidence>
<sequence length="49" mass="5431">MLVLLVVEVTFSDFSLETVSLFDVCTELLFFVTLVESAVDVDASIVVEF</sequence>